<evidence type="ECO:0000313" key="2">
    <source>
        <dbReference type="Proteomes" id="UP000580856"/>
    </source>
</evidence>
<accession>A0A846QP99</accession>
<dbReference type="EMBL" id="JAATJA010000002">
    <property type="protein sequence ID" value="NJB68133.1"/>
    <property type="molecule type" value="Genomic_DNA"/>
</dbReference>
<dbReference type="CDD" id="cd17040">
    <property type="entry name" value="Ubl_MoaD_like"/>
    <property type="match status" value="1"/>
</dbReference>
<comment type="caution">
    <text evidence="1">The sequence shown here is derived from an EMBL/GenBank/DDBJ whole genome shotgun (WGS) entry which is preliminary data.</text>
</comment>
<dbReference type="AlphaFoldDB" id="A0A846QP99"/>
<dbReference type="InterPro" id="IPR012675">
    <property type="entry name" value="Beta-grasp_dom_sf"/>
</dbReference>
<dbReference type="Gene3D" id="3.10.20.30">
    <property type="match status" value="1"/>
</dbReference>
<dbReference type="InterPro" id="IPR016155">
    <property type="entry name" value="Mopterin_synth/thiamin_S_b"/>
</dbReference>
<organism evidence="1 2">
    <name type="scientific">Desulfobaculum xiamenense</name>
    <dbReference type="NCBI Taxonomy" id="995050"/>
    <lineage>
        <taxon>Bacteria</taxon>
        <taxon>Pseudomonadati</taxon>
        <taxon>Thermodesulfobacteriota</taxon>
        <taxon>Desulfovibrionia</taxon>
        <taxon>Desulfovibrionales</taxon>
        <taxon>Desulfovibrionaceae</taxon>
        <taxon>Desulfobaculum</taxon>
    </lineage>
</organism>
<reference evidence="1 2" key="1">
    <citation type="submission" date="2020-03" db="EMBL/GenBank/DDBJ databases">
        <title>Genomic Encyclopedia of Type Strains, Phase IV (KMG-IV): sequencing the most valuable type-strain genomes for metagenomic binning, comparative biology and taxonomic classification.</title>
        <authorList>
            <person name="Goeker M."/>
        </authorList>
    </citation>
    <scope>NUCLEOTIDE SEQUENCE [LARGE SCALE GENOMIC DNA]</scope>
    <source>
        <strain evidence="1 2">DSM 24233</strain>
    </source>
</reference>
<dbReference type="SUPFAM" id="SSF54285">
    <property type="entry name" value="MoaD/ThiS"/>
    <property type="match status" value="1"/>
</dbReference>
<evidence type="ECO:0000313" key="1">
    <source>
        <dbReference type="EMBL" id="NJB68133.1"/>
    </source>
</evidence>
<dbReference type="InterPro" id="IPR003749">
    <property type="entry name" value="ThiS/MoaD-like"/>
</dbReference>
<sequence>MKITVKCFATLKSFEPAEAEAFELPDETTVGGLMGILGIDPEEVKIMFINSRHTTPEAVIADGDRVGLFPAVGGG</sequence>
<dbReference type="Proteomes" id="UP000580856">
    <property type="component" value="Unassembled WGS sequence"/>
</dbReference>
<dbReference type="Pfam" id="PF02597">
    <property type="entry name" value="ThiS"/>
    <property type="match status" value="1"/>
</dbReference>
<name>A0A846QP99_9BACT</name>
<keyword evidence="2" id="KW-1185">Reference proteome</keyword>
<proteinExistence type="predicted"/>
<protein>
    <submittedName>
        <fullName evidence="1">Molybdopterin converting factor small subunit</fullName>
    </submittedName>
</protein>
<dbReference type="RefSeq" id="WP_167941227.1">
    <property type="nucleotide sequence ID" value="NZ_JAATJA010000002.1"/>
</dbReference>
<gene>
    <name evidence="1" type="ORF">GGQ74_001806</name>
</gene>